<keyword evidence="8" id="KW-1185">Reference proteome</keyword>
<accession>A0ABD2K682</accession>
<comment type="caution">
    <text evidence="7">The sequence shown here is derived from an EMBL/GenBank/DDBJ whole genome shotgun (WGS) entry which is preliminary data.</text>
</comment>
<evidence type="ECO:0000256" key="5">
    <source>
        <dbReference type="ARBA" id="ARBA00022695"/>
    </source>
</evidence>
<dbReference type="PANTHER" id="PTHR11952">
    <property type="entry name" value="UDP- GLUCOSE PYROPHOSPHORYLASE"/>
    <property type="match status" value="1"/>
</dbReference>
<proteinExistence type="inferred from homology"/>
<dbReference type="GO" id="GO:0003977">
    <property type="term" value="F:UDP-N-acetylglucosamine diphosphorylase activity"/>
    <property type="evidence" value="ECO:0007669"/>
    <property type="project" value="UniProtKB-EC"/>
</dbReference>
<comment type="similarity">
    <text evidence="2">Belongs to the UDPGP type 1 family.</text>
</comment>
<evidence type="ECO:0000256" key="2">
    <source>
        <dbReference type="ARBA" id="ARBA00010401"/>
    </source>
</evidence>
<dbReference type="Proteomes" id="UP001620626">
    <property type="component" value="Unassembled WGS sequence"/>
</dbReference>
<evidence type="ECO:0000256" key="1">
    <source>
        <dbReference type="ARBA" id="ARBA00005208"/>
    </source>
</evidence>
<comment type="catalytic activity">
    <reaction evidence="6">
        <text>N-acetyl-alpha-D-glucosamine 1-phosphate + UTP + H(+) = UDP-N-acetyl-alpha-D-glucosamine + diphosphate</text>
        <dbReference type="Rhea" id="RHEA:13509"/>
        <dbReference type="ChEBI" id="CHEBI:15378"/>
        <dbReference type="ChEBI" id="CHEBI:33019"/>
        <dbReference type="ChEBI" id="CHEBI:46398"/>
        <dbReference type="ChEBI" id="CHEBI:57705"/>
        <dbReference type="ChEBI" id="CHEBI:57776"/>
        <dbReference type="EC" id="2.7.7.23"/>
    </reaction>
</comment>
<evidence type="ECO:0000256" key="3">
    <source>
        <dbReference type="ARBA" id="ARBA00012457"/>
    </source>
</evidence>
<dbReference type="Gene3D" id="3.90.550.10">
    <property type="entry name" value="Spore Coat Polysaccharide Biosynthesis Protein SpsA, Chain A"/>
    <property type="match status" value="1"/>
</dbReference>
<comment type="pathway">
    <text evidence="1">Nucleotide-sugar biosynthesis; UDP-N-acetyl-alpha-D-glucosamine biosynthesis; UDP-N-acetyl-alpha-D-glucosamine from N-acetyl-alpha-D-glucosamine 1-phosphate: step 1/1.</text>
</comment>
<keyword evidence="5" id="KW-0548">Nucleotidyltransferase</keyword>
<evidence type="ECO:0000313" key="7">
    <source>
        <dbReference type="EMBL" id="KAL3098390.1"/>
    </source>
</evidence>
<dbReference type="EMBL" id="JBICBT010000824">
    <property type="protein sequence ID" value="KAL3098390.1"/>
    <property type="molecule type" value="Genomic_DNA"/>
</dbReference>
<gene>
    <name evidence="7" type="ORF">niasHT_022754</name>
</gene>
<protein>
    <recommendedName>
        <fullName evidence="3">UDP-N-acetylglucosamine diphosphorylase</fullName>
        <ecNumber evidence="3">2.7.7.23</ecNumber>
    </recommendedName>
</protein>
<dbReference type="Pfam" id="PF01704">
    <property type="entry name" value="UDPGP"/>
    <property type="match status" value="1"/>
</dbReference>
<sequence>MEQFDFSYLNKAFKRALEPKLPSTDIRPIPDERCVNTAHLGEEERERLAQIGLKAIAEGRVAAVVLAGGQASRLGSAQPKGVLRLGTGLGQDDVDSLLFIQAAQIVRLQRMAAEQFPAEAAKSGGRITWLVMTSNTTNGAVHDHLNVVLAETGLSPDQVLIFTQKEIPAFDFDGNALMKSSTELVTAPDGNGGFYEVVRPLLPELEKRGVQHLYIYCVDNILCRVADPAMIGCAIDRQADCTLKVIEKRDPAELVGHVCLENGLVRVLEYSEIPRELAERRCTTDPSKLFLNAGSIANHVVTLDFLRAACEKADDVLPYHAARKRVPFWDTEKQTMVQPTGPNAVKLERFIFDPFVLSKNVLMWVVSAQEEFSPLKNPDSAGRDCLSTCLDSFRGPHAQWIRQACIDARSAVKKN</sequence>
<evidence type="ECO:0000256" key="6">
    <source>
        <dbReference type="ARBA" id="ARBA00048493"/>
    </source>
</evidence>
<dbReference type="InterPro" id="IPR039741">
    <property type="entry name" value="UDP-sugar_pyrophosphorylase"/>
</dbReference>
<evidence type="ECO:0000256" key="4">
    <source>
        <dbReference type="ARBA" id="ARBA00022679"/>
    </source>
</evidence>
<dbReference type="SUPFAM" id="SSF53448">
    <property type="entry name" value="Nucleotide-diphospho-sugar transferases"/>
    <property type="match status" value="1"/>
</dbReference>
<dbReference type="InterPro" id="IPR029044">
    <property type="entry name" value="Nucleotide-diphossugar_trans"/>
</dbReference>
<dbReference type="InterPro" id="IPR002618">
    <property type="entry name" value="UDPGP_fam"/>
</dbReference>
<keyword evidence="4" id="KW-0808">Transferase</keyword>
<organism evidence="7 8">
    <name type="scientific">Heterodera trifolii</name>
    <dbReference type="NCBI Taxonomy" id="157864"/>
    <lineage>
        <taxon>Eukaryota</taxon>
        <taxon>Metazoa</taxon>
        <taxon>Ecdysozoa</taxon>
        <taxon>Nematoda</taxon>
        <taxon>Chromadorea</taxon>
        <taxon>Rhabditida</taxon>
        <taxon>Tylenchina</taxon>
        <taxon>Tylenchomorpha</taxon>
        <taxon>Tylenchoidea</taxon>
        <taxon>Heteroderidae</taxon>
        <taxon>Heteroderinae</taxon>
        <taxon>Heterodera</taxon>
    </lineage>
</organism>
<evidence type="ECO:0000313" key="8">
    <source>
        <dbReference type="Proteomes" id="UP001620626"/>
    </source>
</evidence>
<dbReference type="PANTHER" id="PTHR11952:SF2">
    <property type="entry name" value="LD24639P"/>
    <property type="match status" value="1"/>
</dbReference>
<reference evidence="7 8" key="1">
    <citation type="submission" date="2024-10" db="EMBL/GenBank/DDBJ databases">
        <authorList>
            <person name="Kim D."/>
        </authorList>
    </citation>
    <scope>NUCLEOTIDE SEQUENCE [LARGE SCALE GENOMIC DNA]</scope>
    <source>
        <strain evidence="7">BH-2024</strain>
    </source>
</reference>
<dbReference type="AlphaFoldDB" id="A0ABD2K682"/>
<dbReference type="EC" id="2.7.7.23" evidence="3"/>
<name>A0ABD2K682_9BILA</name>